<evidence type="ECO:0000313" key="6">
    <source>
        <dbReference type="EMBL" id="ABU57520.1"/>
    </source>
</evidence>
<organism evidence="6 7">
    <name type="scientific">Roseiflexus castenholzii (strain DSM 13941 / HLO8)</name>
    <dbReference type="NCBI Taxonomy" id="383372"/>
    <lineage>
        <taxon>Bacteria</taxon>
        <taxon>Bacillati</taxon>
        <taxon>Chloroflexota</taxon>
        <taxon>Chloroflexia</taxon>
        <taxon>Chloroflexales</taxon>
        <taxon>Roseiflexineae</taxon>
        <taxon>Roseiflexaceae</taxon>
        <taxon>Roseiflexus</taxon>
    </lineage>
</organism>
<dbReference type="KEGG" id="rca:Rcas_1425"/>
<evidence type="ECO:0000256" key="5">
    <source>
        <dbReference type="ARBA" id="ARBA00047942"/>
    </source>
</evidence>
<keyword evidence="3 6" id="KW-0808">Transferase</keyword>
<protein>
    <recommendedName>
        <fullName evidence="1">site-specific DNA-methyltransferase (adenine-specific)</fullName>
        <ecNumber evidence="1">2.1.1.72</ecNumber>
    </recommendedName>
</protein>
<dbReference type="GO" id="GO:0032259">
    <property type="term" value="P:methylation"/>
    <property type="evidence" value="ECO:0007669"/>
    <property type="project" value="UniProtKB-KW"/>
</dbReference>
<gene>
    <name evidence="6" type="ordered locus">Rcas_1425</name>
</gene>
<dbReference type="EMBL" id="CP000804">
    <property type="protein sequence ID" value="ABU57520.1"/>
    <property type="molecule type" value="Genomic_DNA"/>
</dbReference>
<dbReference type="SUPFAM" id="SSF53335">
    <property type="entry name" value="S-adenosyl-L-methionine-dependent methyltransferases"/>
    <property type="match status" value="1"/>
</dbReference>
<dbReference type="Pfam" id="PF02086">
    <property type="entry name" value="MethyltransfD12"/>
    <property type="match status" value="1"/>
</dbReference>
<dbReference type="STRING" id="383372.Rcas_1425"/>
<evidence type="ECO:0000256" key="1">
    <source>
        <dbReference type="ARBA" id="ARBA00011900"/>
    </source>
</evidence>
<dbReference type="AlphaFoldDB" id="A7NJ54"/>
<dbReference type="Proteomes" id="UP000000263">
    <property type="component" value="Chromosome"/>
</dbReference>
<dbReference type="HOGENOM" id="CLU_034356_0_0_0"/>
<dbReference type="EC" id="2.1.1.72" evidence="1"/>
<dbReference type="REBASE" id="16045">
    <property type="entry name" value="M.Rca13941ORF1425P"/>
</dbReference>
<dbReference type="InterPro" id="IPR002052">
    <property type="entry name" value="DNA_methylase_N6_adenine_CS"/>
</dbReference>
<accession>A7NJ54</accession>
<dbReference type="GO" id="GO:0003676">
    <property type="term" value="F:nucleic acid binding"/>
    <property type="evidence" value="ECO:0007669"/>
    <property type="project" value="InterPro"/>
</dbReference>
<evidence type="ECO:0000256" key="4">
    <source>
        <dbReference type="ARBA" id="ARBA00022691"/>
    </source>
</evidence>
<dbReference type="OrthoDB" id="9805629at2"/>
<dbReference type="GO" id="GO:0009307">
    <property type="term" value="P:DNA restriction-modification system"/>
    <property type="evidence" value="ECO:0007669"/>
    <property type="project" value="InterPro"/>
</dbReference>
<sequence length="389" mass="44686">MGDNQSLIIGDNWQLSLWEKDDPVVENPEYLSRQLITYIGNKRALLGCIGIALERVKRRLGKNRLRVADLFSGSGVVSRYMKAHASLLISNDIEDYAAVTSRCYLRNRSTVDFVLLSEIVADLNARVVAESLPKGFIEEMYAPKDEKNITKEDRVFYTRENARRIDNYRRLIEECPNEMKDLLLGPLLSEASVHANTAGVFKGFYKNRHTGVEHFGGSGSDALTRILGRIMLESPVLSLFECDYEVFQEDANILARRLEGLDLVYIDPPYNQHPYGSNYFMLNLIVHYQRPANISRISGIPQDWRRSGYNVKNKALPLLKDLLEHIDASFILISFNNEGFIQPETMRILLEKIGKVDVIELPYNAFRGSRNFNNRSIYVTEYMFLVERR</sequence>
<evidence type="ECO:0000256" key="2">
    <source>
        <dbReference type="ARBA" id="ARBA00022603"/>
    </source>
</evidence>
<dbReference type="RefSeq" id="WP_012119948.1">
    <property type="nucleotide sequence ID" value="NC_009767.1"/>
</dbReference>
<dbReference type="eggNOG" id="COG3392">
    <property type="taxonomic scope" value="Bacteria"/>
</dbReference>
<name>A7NJ54_ROSCS</name>
<comment type="catalytic activity">
    <reaction evidence="5">
        <text>a 2'-deoxyadenosine in DNA + S-adenosyl-L-methionine = an N(6)-methyl-2'-deoxyadenosine in DNA + S-adenosyl-L-homocysteine + H(+)</text>
        <dbReference type="Rhea" id="RHEA:15197"/>
        <dbReference type="Rhea" id="RHEA-COMP:12418"/>
        <dbReference type="Rhea" id="RHEA-COMP:12419"/>
        <dbReference type="ChEBI" id="CHEBI:15378"/>
        <dbReference type="ChEBI" id="CHEBI:57856"/>
        <dbReference type="ChEBI" id="CHEBI:59789"/>
        <dbReference type="ChEBI" id="CHEBI:90615"/>
        <dbReference type="ChEBI" id="CHEBI:90616"/>
        <dbReference type="EC" id="2.1.1.72"/>
    </reaction>
</comment>
<dbReference type="GO" id="GO:0009007">
    <property type="term" value="F:site-specific DNA-methyltransferase (adenine-specific) activity"/>
    <property type="evidence" value="ECO:0007669"/>
    <property type="project" value="UniProtKB-EC"/>
</dbReference>
<dbReference type="InterPro" id="IPR029063">
    <property type="entry name" value="SAM-dependent_MTases_sf"/>
</dbReference>
<proteinExistence type="predicted"/>
<keyword evidence="4" id="KW-0949">S-adenosyl-L-methionine</keyword>
<evidence type="ECO:0000313" key="7">
    <source>
        <dbReference type="Proteomes" id="UP000000263"/>
    </source>
</evidence>
<reference evidence="6 7" key="1">
    <citation type="submission" date="2007-08" db="EMBL/GenBank/DDBJ databases">
        <title>Complete sequence of Roseiflexus castenholzii DSM 13941.</title>
        <authorList>
            <consortium name="US DOE Joint Genome Institute"/>
            <person name="Copeland A."/>
            <person name="Lucas S."/>
            <person name="Lapidus A."/>
            <person name="Barry K."/>
            <person name="Glavina del Rio T."/>
            <person name="Dalin E."/>
            <person name="Tice H."/>
            <person name="Pitluck S."/>
            <person name="Thompson L.S."/>
            <person name="Brettin T."/>
            <person name="Bruce D."/>
            <person name="Detter J.C."/>
            <person name="Han C."/>
            <person name="Tapia R."/>
            <person name="Schmutz J."/>
            <person name="Larimer F."/>
            <person name="Land M."/>
            <person name="Hauser L."/>
            <person name="Kyrpides N."/>
            <person name="Mikhailova N."/>
            <person name="Bryant D.A."/>
            <person name="Hanada S."/>
            <person name="Tsukatani Y."/>
            <person name="Richardson P."/>
        </authorList>
    </citation>
    <scope>NUCLEOTIDE SEQUENCE [LARGE SCALE GENOMIC DNA]</scope>
    <source>
        <strain evidence="7">DSM 13941 / HLO8</strain>
    </source>
</reference>
<keyword evidence="7" id="KW-1185">Reference proteome</keyword>
<keyword evidence="2 6" id="KW-0489">Methyltransferase</keyword>
<dbReference type="InterPro" id="IPR012327">
    <property type="entry name" value="MeTrfase_D12"/>
</dbReference>
<evidence type="ECO:0000256" key="3">
    <source>
        <dbReference type="ARBA" id="ARBA00022679"/>
    </source>
</evidence>
<dbReference type="PROSITE" id="PS00092">
    <property type="entry name" value="N6_MTASE"/>
    <property type="match status" value="1"/>
</dbReference>